<evidence type="ECO:0000313" key="3">
    <source>
        <dbReference type="Proteomes" id="UP000005273"/>
    </source>
</evidence>
<sequence length="40" mass="4577">MPLIAKEPLIIPISYLAFFCGSLSLKRMYSKIINKISKFT</sequence>
<keyword evidence="3" id="KW-1185">Reference proteome</keyword>
<evidence type="ECO:0000256" key="1">
    <source>
        <dbReference type="SAM" id="Phobius"/>
    </source>
</evidence>
<name>A0A0T5XDN9_9BACT</name>
<dbReference type="AlphaFoldDB" id="A0A0T5XDN9"/>
<proteinExistence type="predicted"/>
<accession>A0A0T5XDN9</accession>
<keyword evidence="1" id="KW-0812">Transmembrane</keyword>
<comment type="caution">
    <text evidence="2">The sequence shown here is derived from an EMBL/GenBank/DDBJ whole genome shotgun (WGS) entry which is preliminary data.</text>
</comment>
<keyword evidence="1" id="KW-0472">Membrane</keyword>
<reference evidence="3" key="1">
    <citation type="submission" date="2012-09" db="EMBL/GenBank/DDBJ databases">
        <authorList>
            <person name="Weinstock G."/>
            <person name="Sodergren E."/>
            <person name="Clifton S."/>
            <person name="Fulton L."/>
            <person name="Fulton B."/>
            <person name="Courtney L."/>
            <person name="Fronick C."/>
            <person name="Harrison M."/>
            <person name="Strong C."/>
            <person name="Farmer C."/>
            <person name="Delehaunty K."/>
            <person name="Markovic C."/>
            <person name="Hall O."/>
            <person name="Minx P."/>
            <person name="Tomlinson C."/>
            <person name="Mitreva M."/>
            <person name="Nelson J."/>
            <person name="Hou S."/>
            <person name="Wollam A."/>
            <person name="Pepin K.H."/>
            <person name="Johnson M."/>
            <person name="Bhonagiri V."/>
            <person name="Nash W.E."/>
            <person name="Suruliraj S."/>
            <person name="Warren W."/>
            <person name="Chinwalla A."/>
            <person name="Mardis E.R."/>
            <person name="Wilson R.K."/>
        </authorList>
    </citation>
    <scope>NUCLEOTIDE SEQUENCE [LARGE SCALE GENOMIC DNA]</scope>
    <source>
        <strain evidence="3">OS1</strain>
    </source>
</reference>
<feature type="transmembrane region" description="Helical" evidence="1">
    <location>
        <begin position="12"/>
        <end position="29"/>
    </location>
</feature>
<dbReference type="EMBL" id="ACJX03000001">
    <property type="protein sequence ID" value="KRT36464.1"/>
    <property type="molecule type" value="Genomic_DNA"/>
</dbReference>
<protein>
    <submittedName>
        <fullName evidence="2">Uncharacterized protein</fullName>
    </submittedName>
</protein>
<organism evidence="2 3">
    <name type="scientific">Acetomicrobium hydrogeniformans ATCC BAA-1850</name>
    <dbReference type="NCBI Taxonomy" id="592015"/>
    <lineage>
        <taxon>Bacteria</taxon>
        <taxon>Thermotogati</taxon>
        <taxon>Synergistota</taxon>
        <taxon>Synergistia</taxon>
        <taxon>Synergistales</taxon>
        <taxon>Acetomicrobiaceae</taxon>
        <taxon>Acetomicrobium</taxon>
    </lineage>
</organism>
<keyword evidence="1" id="KW-1133">Transmembrane helix</keyword>
<dbReference type="Proteomes" id="UP000005273">
    <property type="component" value="Unassembled WGS sequence"/>
</dbReference>
<evidence type="ECO:0000313" key="2">
    <source>
        <dbReference type="EMBL" id="KRT36464.1"/>
    </source>
</evidence>
<gene>
    <name evidence="2" type="ORF">HMPREF1705_04724</name>
</gene>